<keyword evidence="4 7" id="KW-1133">Transmembrane helix</keyword>
<dbReference type="PANTHER" id="PTHR19139:SF199">
    <property type="entry name" value="MIP17260P"/>
    <property type="match status" value="1"/>
</dbReference>
<protein>
    <submittedName>
        <fullName evidence="8">LADA_0B07866g1_1</fullName>
    </submittedName>
</protein>
<dbReference type="InterPro" id="IPR023271">
    <property type="entry name" value="Aquaporin-like"/>
</dbReference>
<dbReference type="Proteomes" id="UP000190274">
    <property type="component" value="Chromosome B"/>
</dbReference>
<dbReference type="OrthoDB" id="3222at2759"/>
<feature type="transmembrane region" description="Helical" evidence="7">
    <location>
        <begin position="102"/>
        <end position="124"/>
    </location>
</feature>
<feature type="transmembrane region" description="Helical" evidence="7">
    <location>
        <begin position="215"/>
        <end position="235"/>
    </location>
</feature>
<dbReference type="GO" id="GO:0005886">
    <property type="term" value="C:plasma membrane"/>
    <property type="evidence" value="ECO:0007669"/>
    <property type="project" value="TreeGrafter"/>
</dbReference>
<dbReference type="GO" id="GO:0015250">
    <property type="term" value="F:water channel activity"/>
    <property type="evidence" value="ECO:0007669"/>
    <property type="project" value="TreeGrafter"/>
</dbReference>
<evidence type="ECO:0000256" key="6">
    <source>
        <dbReference type="RuleBase" id="RU000477"/>
    </source>
</evidence>
<keyword evidence="5 7" id="KW-0472">Membrane</keyword>
<gene>
    <name evidence="8" type="ORF">LADA_0B07866G</name>
</gene>
<evidence type="ECO:0000256" key="3">
    <source>
        <dbReference type="ARBA" id="ARBA00022692"/>
    </source>
</evidence>
<keyword evidence="9" id="KW-1185">Reference proteome</keyword>
<dbReference type="InterPro" id="IPR034294">
    <property type="entry name" value="Aquaporin_transptr"/>
</dbReference>
<evidence type="ECO:0000256" key="2">
    <source>
        <dbReference type="ARBA" id="ARBA00006175"/>
    </source>
</evidence>
<dbReference type="Gene3D" id="1.20.1080.10">
    <property type="entry name" value="Glycerol uptake facilitator protein"/>
    <property type="match status" value="1"/>
</dbReference>
<reference evidence="9" key="1">
    <citation type="submission" date="2016-03" db="EMBL/GenBank/DDBJ databases">
        <authorList>
            <person name="Devillers H."/>
        </authorList>
    </citation>
    <scope>NUCLEOTIDE SEQUENCE [LARGE SCALE GENOMIC DNA]</scope>
</reference>
<feature type="transmembrane region" description="Helical" evidence="7">
    <location>
        <begin position="144"/>
        <end position="163"/>
    </location>
</feature>
<dbReference type="STRING" id="1266660.A0A1G4IUC9"/>
<evidence type="ECO:0000313" key="8">
    <source>
        <dbReference type="EMBL" id="SCU80503.1"/>
    </source>
</evidence>
<evidence type="ECO:0000313" key="9">
    <source>
        <dbReference type="Proteomes" id="UP000190274"/>
    </source>
</evidence>
<dbReference type="PRINTS" id="PR00783">
    <property type="entry name" value="MINTRINSICP"/>
</dbReference>
<dbReference type="Pfam" id="PF00230">
    <property type="entry name" value="MIP"/>
    <property type="match status" value="1"/>
</dbReference>
<dbReference type="PANTHER" id="PTHR19139">
    <property type="entry name" value="AQUAPORIN TRANSPORTER"/>
    <property type="match status" value="1"/>
</dbReference>
<feature type="transmembrane region" description="Helical" evidence="7">
    <location>
        <begin position="60"/>
        <end position="81"/>
    </location>
</feature>
<evidence type="ECO:0000256" key="5">
    <source>
        <dbReference type="ARBA" id="ARBA00023136"/>
    </source>
</evidence>
<dbReference type="EMBL" id="LT598456">
    <property type="protein sequence ID" value="SCU80503.1"/>
    <property type="molecule type" value="Genomic_DNA"/>
</dbReference>
<dbReference type="AlphaFoldDB" id="A0A1G4IUC9"/>
<evidence type="ECO:0000256" key="7">
    <source>
        <dbReference type="SAM" id="Phobius"/>
    </source>
</evidence>
<evidence type="ECO:0000256" key="4">
    <source>
        <dbReference type="ARBA" id="ARBA00022989"/>
    </source>
</evidence>
<proteinExistence type="inferred from homology"/>
<sequence length="264" mass="27940">MLSYKAPKLIDTKADFSPYVYLGELAGTFMFLTIAFLMAATANDVAGNQGIVENAQVQSISVAFGFGLATAILAFGDLSGGHYNPAVALGFVLTGDISVTRFLLEVGVQLLAAIASAEAVSGWVAGPVNFANGIDRDFMNVGRALTLEAFCTFLLIITVFVVVHKKVAPVTAAFVIGFSLFMGHMICVPNTGAGLNPARTFGPCVAAREFPGYHWLYWVGPFVGSVFAALLKPLALHVFDESKTSTASNEIIEVSEDSEVEAKV</sequence>
<dbReference type="InterPro" id="IPR000425">
    <property type="entry name" value="MIP"/>
</dbReference>
<keyword evidence="6" id="KW-0813">Transport</keyword>
<comment type="subcellular location">
    <subcellularLocation>
        <location evidence="1">Membrane</location>
        <topology evidence="1">Multi-pass membrane protein</topology>
    </subcellularLocation>
</comment>
<organism evidence="8 9">
    <name type="scientific">Lachancea dasiensis</name>
    <dbReference type="NCBI Taxonomy" id="1072105"/>
    <lineage>
        <taxon>Eukaryota</taxon>
        <taxon>Fungi</taxon>
        <taxon>Dikarya</taxon>
        <taxon>Ascomycota</taxon>
        <taxon>Saccharomycotina</taxon>
        <taxon>Saccharomycetes</taxon>
        <taxon>Saccharomycetales</taxon>
        <taxon>Saccharomycetaceae</taxon>
        <taxon>Lachancea</taxon>
    </lineage>
</organism>
<dbReference type="SUPFAM" id="SSF81338">
    <property type="entry name" value="Aquaporin-like"/>
    <property type="match status" value="1"/>
</dbReference>
<accession>A0A1G4IUC9</accession>
<comment type="similarity">
    <text evidence="2 6">Belongs to the MIP/aquaporin (TC 1.A.8) family.</text>
</comment>
<name>A0A1G4IUC9_9SACH</name>
<feature type="transmembrane region" description="Helical" evidence="7">
    <location>
        <begin position="170"/>
        <end position="195"/>
    </location>
</feature>
<evidence type="ECO:0000256" key="1">
    <source>
        <dbReference type="ARBA" id="ARBA00004141"/>
    </source>
</evidence>
<feature type="transmembrane region" description="Helical" evidence="7">
    <location>
        <begin position="21"/>
        <end position="40"/>
    </location>
</feature>
<keyword evidence="3 6" id="KW-0812">Transmembrane</keyword>